<evidence type="ECO:0000259" key="1">
    <source>
        <dbReference type="SMART" id="SM00382"/>
    </source>
</evidence>
<dbReference type="Proteomes" id="UP001426770">
    <property type="component" value="Unassembled WGS sequence"/>
</dbReference>
<dbReference type="EMBL" id="BAABRR010000010">
    <property type="protein sequence ID" value="GAA5519523.1"/>
    <property type="molecule type" value="Genomic_DNA"/>
</dbReference>
<dbReference type="NCBIfam" id="NF005926">
    <property type="entry name" value="PRK07940.1"/>
    <property type="match status" value="1"/>
</dbReference>
<keyword evidence="3" id="KW-1185">Reference proteome</keyword>
<protein>
    <recommendedName>
        <fullName evidence="1">AAA+ ATPase domain-containing protein</fullName>
    </recommendedName>
</protein>
<comment type="caution">
    <text evidence="2">The sequence shown here is derived from an EMBL/GenBank/DDBJ whole genome shotgun (WGS) entry which is preliminary data.</text>
</comment>
<organism evidence="2 3">
    <name type="scientific">Demequina sediminis</name>
    <dbReference type="NCBI Taxonomy" id="1930058"/>
    <lineage>
        <taxon>Bacteria</taxon>
        <taxon>Bacillati</taxon>
        <taxon>Actinomycetota</taxon>
        <taxon>Actinomycetes</taxon>
        <taxon>Micrococcales</taxon>
        <taxon>Demequinaceae</taxon>
        <taxon>Demequina</taxon>
    </lineage>
</organism>
<proteinExistence type="predicted"/>
<evidence type="ECO:0000313" key="2">
    <source>
        <dbReference type="EMBL" id="GAA5519523.1"/>
    </source>
</evidence>
<dbReference type="Pfam" id="PF13177">
    <property type="entry name" value="DNA_pol3_delta2"/>
    <property type="match status" value="1"/>
</dbReference>
<dbReference type="SUPFAM" id="SSF52540">
    <property type="entry name" value="P-loop containing nucleoside triphosphate hydrolases"/>
    <property type="match status" value="1"/>
</dbReference>
<name>A0ABP9WKN4_9MICO</name>
<feature type="domain" description="AAA+ ATPase" evidence="1">
    <location>
        <begin position="31"/>
        <end position="169"/>
    </location>
</feature>
<dbReference type="InterPro" id="IPR050238">
    <property type="entry name" value="DNA_Rep/Repair_Clamp_Loader"/>
</dbReference>
<dbReference type="InterPro" id="IPR003593">
    <property type="entry name" value="AAA+_ATPase"/>
</dbReference>
<dbReference type="Gene3D" id="3.40.50.300">
    <property type="entry name" value="P-loop containing nucleotide triphosphate hydrolases"/>
    <property type="match status" value="1"/>
</dbReference>
<dbReference type="PANTHER" id="PTHR11669:SF8">
    <property type="entry name" value="DNA POLYMERASE III SUBUNIT DELTA"/>
    <property type="match status" value="1"/>
</dbReference>
<dbReference type="SMART" id="SM00382">
    <property type="entry name" value="AAA"/>
    <property type="match status" value="1"/>
</dbReference>
<sequence>MGYAVSVWDEVVGQERQVEPLRAAVADPVAMTHAWLITGPPGSGRSYAARAFAAALQCPQGGCGTCRECVTALSGAHADVTLVATEKVTISIQEVRDLISQAASSPSQGRWRVMVVEDADRMTERTSNVLLKSIEEPPPRTVWLLCAPSPQDVAVTIRSRCRIIGLTTPEPEDVARLLASRDGIEPGLALECALAAQSHIGVARRLARDPEARARRDQVLALATEIRGVGDAIFAAADLVEVAEADAKAATEERDGAERAELLAMLGVEDGTRMPPALRAQLRQLEEDQKRRATRHKRDVLDRAITDLMSLYRDVAVVQTGATVRLVNVTHEGHVRDLAARTTLADTMRCLDALGTARERLAGNVAPLLALEAMALDLRPHGPVGGTR</sequence>
<gene>
    <name evidence="2" type="ORF">Lsed01_01973</name>
</gene>
<dbReference type="InterPro" id="IPR027417">
    <property type="entry name" value="P-loop_NTPase"/>
</dbReference>
<reference evidence="2 3" key="1">
    <citation type="submission" date="2024-02" db="EMBL/GenBank/DDBJ databases">
        <title>Lysinimicrobium sediminis NBRC 112286.</title>
        <authorList>
            <person name="Ichikawa N."/>
            <person name="Katano-Makiyama Y."/>
            <person name="Hidaka K."/>
        </authorList>
    </citation>
    <scope>NUCLEOTIDE SEQUENCE [LARGE SCALE GENOMIC DNA]</scope>
    <source>
        <strain evidence="2 3">NBRC 112286</strain>
    </source>
</reference>
<evidence type="ECO:0000313" key="3">
    <source>
        <dbReference type="Proteomes" id="UP001426770"/>
    </source>
</evidence>
<accession>A0ABP9WKN4</accession>
<dbReference type="PANTHER" id="PTHR11669">
    <property type="entry name" value="REPLICATION FACTOR C / DNA POLYMERASE III GAMMA-TAU SUBUNIT"/>
    <property type="match status" value="1"/>
</dbReference>